<dbReference type="CDD" id="cd05466">
    <property type="entry name" value="PBP2_LTTR_substrate"/>
    <property type="match status" value="1"/>
</dbReference>
<feature type="domain" description="HTH lysR-type" evidence="5">
    <location>
        <begin position="2"/>
        <end position="59"/>
    </location>
</feature>
<evidence type="ECO:0000256" key="3">
    <source>
        <dbReference type="ARBA" id="ARBA00023125"/>
    </source>
</evidence>
<protein>
    <submittedName>
        <fullName evidence="6">DNA-binding transcriptional LysR family regulator</fullName>
    </submittedName>
</protein>
<dbReference type="SUPFAM" id="SSF46785">
    <property type="entry name" value="Winged helix' DNA-binding domain"/>
    <property type="match status" value="1"/>
</dbReference>
<sequence length="298" mass="30576">MLTERLLQIFVALADEQHFGDAARVVGITQPPLSQGLRRLESLVGAKLFDRGSGGVELTPAGTALLPYARRALTSIDEFHHAVSAHDPGGPELRLGLTPEVPAAVGAAVAAACGEAVKGSRVTVVSAPTSALLPQVAAGRLAFAVVLHPSVLEGVDAGPVTLLPTWALTPAGLHPTDGEPLPLHKVGALPVAVRPRPEAPAARDLFLDTLALHRPTGGTVVVTDDRAALAMTAAGQAIVITPDPTLQAPGVTRHPLIGDPLPVRLRLIWSQNPALHLAAALPQLTNALAASADARAAS</sequence>
<dbReference type="GO" id="GO:0003700">
    <property type="term" value="F:DNA-binding transcription factor activity"/>
    <property type="evidence" value="ECO:0007669"/>
    <property type="project" value="InterPro"/>
</dbReference>
<evidence type="ECO:0000313" key="6">
    <source>
        <dbReference type="EMBL" id="TWD81400.1"/>
    </source>
</evidence>
<dbReference type="InterPro" id="IPR005119">
    <property type="entry name" value="LysR_subst-bd"/>
</dbReference>
<dbReference type="Proteomes" id="UP000318380">
    <property type="component" value="Unassembled WGS sequence"/>
</dbReference>
<keyword evidence="3 6" id="KW-0238">DNA-binding</keyword>
<evidence type="ECO:0000313" key="7">
    <source>
        <dbReference type="Proteomes" id="UP000318380"/>
    </source>
</evidence>
<dbReference type="InterPro" id="IPR000847">
    <property type="entry name" value="LysR_HTH_N"/>
</dbReference>
<reference evidence="6 7" key="1">
    <citation type="submission" date="2019-06" db="EMBL/GenBank/DDBJ databases">
        <title>Sequencing the genomes of 1000 actinobacteria strains.</title>
        <authorList>
            <person name="Klenk H.-P."/>
        </authorList>
    </citation>
    <scope>NUCLEOTIDE SEQUENCE [LARGE SCALE GENOMIC DNA]</scope>
    <source>
        <strain evidence="6 7">DSM 24683</strain>
    </source>
</reference>
<dbReference type="PRINTS" id="PR00039">
    <property type="entry name" value="HTHLYSR"/>
</dbReference>
<dbReference type="GO" id="GO:0032993">
    <property type="term" value="C:protein-DNA complex"/>
    <property type="evidence" value="ECO:0007669"/>
    <property type="project" value="TreeGrafter"/>
</dbReference>
<dbReference type="Gene3D" id="3.40.190.10">
    <property type="entry name" value="Periplasmic binding protein-like II"/>
    <property type="match status" value="2"/>
</dbReference>
<dbReference type="Pfam" id="PF00126">
    <property type="entry name" value="HTH_1"/>
    <property type="match status" value="1"/>
</dbReference>
<evidence type="ECO:0000256" key="1">
    <source>
        <dbReference type="ARBA" id="ARBA00009437"/>
    </source>
</evidence>
<dbReference type="InterPro" id="IPR036390">
    <property type="entry name" value="WH_DNA-bd_sf"/>
</dbReference>
<proteinExistence type="inferred from homology"/>
<dbReference type="EMBL" id="VIVK01000001">
    <property type="protein sequence ID" value="TWD81400.1"/>
    <property type="molecule type" value="Genomic_DNA"/>
</dbReference>
<evidence type="ECO:0000259" key="5">
    <source>
        <dbReference type="PROSITE" id="PS50931"/>
    </source>
</evidence>
<organism evidence="6 7">
    <name type="scientific">Kribbella amoyensis</name>
    <dbReference type="NCBI Taxonomy" id="996641"/>
    <lineage>
        <taxon>Bacteria</taxon>
        <taxon>Bacillati</taxon>
        <taxon>Actinomycetota</taxon>
        <taxon>Actinomycetes</taxon>
        <taxon>Propionibacteriales</taxon>
        <taxon>Kribbellaceae</taxon>
        <taxon>Kribbella</taxon>
    </lineage>
</organism>
<gene>
    <name evidence="6" type="ORF">FB561_2515</name>
</gene>
<keyword evidence="4" id="KW-0804">Transcription</keyword>
<dbReference type="AlphaFoldDB" id="A0A561BR81"/>
<dbReference type="PANTHER" id="PTHR30346">
    <property type="entry name" value="TRANSCRIPTIONAL DUAL REGULATOR HCAR-RELATED"/>
    <property type="match status" value="1"/>
</dbReference>
<comment type="similarity">
    <text evidence="1">Belongs to the LysR transcriptional regulatory family.</text>
</comment>
<dbReference type="RefSeq" id="WP_145806218.1">
    <property type="nucleotide sequence ID" value="NZ_VIVK01000001.1"/>
</dbReference>
<accession>A0A561BR81</accession>
<keyword evidence="7" id="KW-1185">Reference proteome</keyword>
<keyword evidence="2" id="KW-0805">Transcription regulation</keyword>
<dbReference type="FunFam" id="1.10.10.10:FF:000001">
    <property type="entry name" value="LysR family transcriptional regulator"/>
    <property type="match status" value="1"/>
</dbReference>
<comment type="caution">
    <text evidence="6">The sequence shown here is derived from an EMBL/GenBank/DDBJ whole genome shotgun (WGS) entry which is preliminary data.</text>
</comment>
<dbReference type="SUPFAM" id="SSF53850">
    <property type="entry name" value="Periplasmic binding protein-like II"/>
    <property type="match status" value="1"/>
</dbReference>
<dbReference type="Gene3D" id="1.10.10.10">
    <property type="entry name" value="Winged helix-like DNA-binding domain superfamily/Winged helix DNA-binding domain"/>
    <property type="match status" value="1"/>
</dbReference>
<dbReference type="OrthoDB" id="3181812at2"/>
<evidence type="ECO:0000256" key="4">
    <source>
        <dbReference type="ARBA" id="ARBA00023163"/>
    </source>
</evidence>
<dbReference type="PROSITE" id="PS50931">
    <property type="entry name" value="HTH_LYSR"/>
    <property type="match status" value="1"/>
</dbReference>
<dbReference type="GO" id="GO:0003677">
    <property type="term" value="F:DNA binding"/>
    <property type="evidence" value="ECO:0007669"/>
    <property type="project" value="UniProtKB-KW"/>
</dbReference>
<name>A0A561BR81_9ACTN</name>
<evidence type="ECO:0000256" key="2">
    <source>
        <dbReference type="ARBA" id="ARBA00023015"/>
    </source>
</evidence>
<dbReference type="Pfam" id="PF03466">
    <property type="entry name" value="LysR_substrate"/>
    <property type="match status" value="1"/>
</dbReference>
<dbReference type="PANTHER" id="PTHR30346:SF0">
    <property type="entry name" value="HCA OPERON TRANSCRIPTIONAL ACTIVATOR HCAR"/>
    <property type="match status" value="1"/>
</dbReference>
<dbReference type="InterPro" id="IPR036388">
    <property type="entry name" value="WH-like_DNA-bd_sf"/>
</dbReference>